<organism evidence="1 2">
    <name type="scientific">Rosistilla ulvae</name>
    <dbReference type="NCBI Taxonomy" id="1930277"/>
    <lineage>
        <taxon>Bacteria</taxon>
        <taxon>Pseudomonadati</taxon>
        <taxon>Planctomycetota</taxon>
        <taxon>Planctomycetia</taxon>
        <taxon>Pirellulales</taxon>
        <taxon>Pirellulaceae</taxon>
        <taxon>Rosistilla</taxon>
    </lineage>
</organism>
<protein>
    <submittedName>
        <fullName evidence="1">Uncharacterized protein</fullName>
    </submittedName>
</protein>
<name>A0A517M723_9BACT</name>
<keyword evidence="2" id="KW-1185">Reference proteome</keyword>
<reference evidence="1 2" key="1">
    <citation type="submission" date="2019-02" db="EMBL/GenBank/DDBJ databases">
        <title>Deep-cultivation of Planctomycetes and their phenomic and genomic characterization uncovers novel biology.</title>
        <authorList>
            <person name="Wiegand S."/>
            <person name="Jogler M."/>
            <person name="Boedeker C."/>
            <person name="Pinto D."/>
            <person name="Vollmers J."/>
            <person name="Rivas-Marin E."/>
            <person name="Kohn T."/>
            <person name="Peeters S.H."/>
            <person name="Heuer A."/>
            <person name="Rast P."/>
            <person name="Oberbeckmann S."/>
            <person name="Bunk B."/>
            <person name="Jeske O."/>
            <person name="Meyerdierks A."/>
            <person name="Storesund J.E."/>
            <person name="Kallscheuer N."/>
            <person name="Luecker S."/>
            <person name="Lage O.M."/>
            <person name="Pohl T."/>
            <person name="Merkel B.J."/>
            <person name="Hornburger P."/>
            <person name="Mueller R.-W."/>
            <person name="Bruemmer F."/>
            <person name="Labrenz M."/>
            <person name="Spormann A.M."/>
            <person name="Op den Camp H."/>
            <person name="Overmann J."/>
            <person name="Amann R."/>
            <person name="Jetten M.S.M."/>
            <person name="Mascher T."/>
            <person name="Medema M.H."/>
            <person name="Devos D.P."/>
            <person name="Kaster A.-K."/>
            <person name="Ovreas L."/>
            <person name="Rohde M."/>
            <person name="Galperin M.Y."/>
            <person name="Jogler C."/>
        </authorList>
    </citation>
    <scope>NUCLEOTIDE SEQUENCE [LARGE SCALE GENOMIC DNA]</scope>
    <source>
        <strain evidence="1 2">EC9</strain>
    </source>
</reference>
<dbReference type="KEGG" id="ruv:EC9_49020"/>
<dbReference type="RefSeq" id="WP_145348460.1">
    <property type="nucleotide sequence ID" value="NZ_CP036261.1"/>
</dbReference>
<dbReference type="AlphaFoldDB" id="A0A517M723"/>
<gene>
    <name evidence="1" type="ORF">EC9_49020</name>
</gene>
<sequence>MHKTGPEHVFWWCQYRLLDAEGGYRPARKSFLTPIASATENASPREANRLRNAGLIDRAHKTVAGFDYADFRATMPFVHGAMNLKLLLPNASLQGGAAGPEFRLERLLQFWLIVFHCDQIIATRVRNLSSDIPMAKHRVAGHQPAFQGNASQQPHRRFMFIGLALHARLSEHAASGRIESTESGCFAREAARFHRAS</sequence>
<proteinExistence type="predicted"/>
<evidence type="ECO:0000313" key="1">
    <source>
        <dbReference type="EMBL" id="QDS90688.1"/>
    </source>
</evidence>
<dbReference type="EMBL" id="CP036261">
    <property type="protein sequence ID" value="QDS90688.1"/>
    <property type="molecule type" value="Genomic_DNA"/>
</dbReference>
<dbReference type="Proteomes" id="UP000319557">
    <property type="component" value="Chromosome"/>
</dbReference>
<evidence type="ECO:0000313" key="2">
    <source>
        <dbReference type="Proteomes" id="UP000319557"/>
    </source>
</evidence>
<accession>A0A517M723</accession>